<reference evidence="1 2" key="1">
    <citation type="submission" date="2019-02" db="EMBL/GenBank/DDBJ databases">
        <title>Deep-cultivation of Planctomycetes and their phenomic and genomic characterization uncovers novel biology.</title>
        <authorList>
            <person name="Wiegand S."/>
            <person name="Jogler M."/>
            <person name="Boedeker C."/>
            <person name="Pinto D."/>
            <person name="Vollmers J."/>
            <person name="Rivas-Marin E."/>
            <person name="Kohn T."/>
            <person name="Peeters S.H."/>
            <person name="Heuer A."/>
            <person name="Rast P."/>
            <person name="Oberbeckmann S."/>
            <person name="Bunk B."/>
            <person name="Jeske O."/>
            <person name="Meyerdierks A."/>
            <person name="Storesund J.E."/>
            <person name="Kallscheuer N."/>
            <person name="Luecker S."/>
            <person name="Lage O.M."/>
            <person name="Pohl T."/>
            <person name="Merkel B.J."/>
            <person name="Hornburger P."/>
            <person name="Mueller R.-W."/>
            <person name="Bruemmer F."/>
            <person name="Labrenz M."/>
            <person name="Spormann A.M."/>
            <person name="Op Den Camp H."/>
            <person name="Overmann J."/>
            <person name="Amann R."/>
            <person name="Jetten M.S.M."/>
            <person name="Mascher T."/>
            <person name="Medema M.H."/>
            <person name="Devos D.P."/>
            <person name="Kaster A.-K."/>
            <person name="Ovreas L."/>
            <person name="Rohde M."/>
            <person name="Galperin M.Y."/>
            <person name="Jogler C."/>
        </authorList>
    </citation>
    <scope>NUCLEOTIDE SEQUENCE [LARGE SCALE GENOMIC DNA]</scope>
    <source>
        <strain evidence="1 2">Pan14r</strain>
    </source>
</reference>
<evidence type="ECO:0000313" key="1">
    <source>
        <dbReference type="EMBL" id="TWT65613.1"/>
    </source>
</evidence>
<dbReference type="RefSeq" id="WP_146440906.1">
    <property type="nucleotide sequence ID" value="NZ_SJPL01000002.1"/>
</dbReference>
<dbReference type="AlphaFoldDB" id="A0A5C5XTF0"/>
<gene>
    <name evidence="1" type="ORF">Pan14r_51600</name>
</gene>
<proteinExistence type="predicted"/>
<dbReference type="Proteomes" id="UP000317238">
    <property type="component" value="Unassembled WGS sequence"/>
</dbReference>
<accession>A0A5C5XTF0</accession>
<name>A0A5C5XTF0_9PLAN</name>
<evidence type="ECO:0000313" key="2">
    <source>
        <dbReference type="Proteomes" id="UP000317238"/>
    </source>
</evidence>
<comment type="caution">
    <text evidence="1">The sequence shown here is derived from an EMBL/GenBank/DDBJ whole genome shotgun (WGS) entry which is preliminary data.</text>
</comment>
<organism evidence="1 2">
    <name type="scientific">Crateriforma conspicua</name>
    <dbReference type="NCBI Taxonomy" id="2527996"/>
    <lineage>
        <taxon>Bacteria</taxon>
        <taxon>Pseudomonadati</taxon>
        <taxon>Planctomycetota</taxon>
        <taxon>Planctomycetia</taxon>
        <taxon>Planctomycetales</taxon>
        <taxon>Planctomycetaceae</taxon>
        <taxon>Crateriforma</taxon>
    </lineage>
</organism>
<sequence>MKRNPDDLKLIASLRRGAASGPGDVTIRRSQLARLVELIGQSDPVTGEAEAKTLDAITGLSESGGYYVSIRRAQLGQAIELFDSCNNNEPSHTDVETA</sequence>
<protein>
    <submittedName>
        <fullName evidence="1">Uncharacterized protein</fullName>
    </submittedName>
</protein>
<dbReference type="EMBL" id="SJPL01000002">
    <property type="protein sequence ID" value="TWT65613.1"/>
    <property type="molecule type" value="Genomic_DNA"/>
</dbReference>
<keyword evidence="2" id="KW-1185">Reference proteome</keyword>